<protein>
    <recommendedName>
        <fullName evidence="9">Glutathione hydrolase proenzyme</fullName>
        <ecNumber evidence="9">2.3.2.2</ecNumber>
        <ecNumber evidence="9">3.4.19.13</ecNumber>
    </recommendedName>
    <component>
        <recommendedName>
            <fullName evidence="9">Glutathione hydrolase large chain</fullName>
        </recommendedName>
    </component>
    <component>
        <recommendedName>
            <fullName evidence="9">Glutathione hydrolase small chain</fullName>
        </recommendedName>
    </component>
</protein>
<dbReference type="GO" id="GO:0103068">
    <property type="term" value="F:leukotriene C4 gamma-glutamyl transferase activity"/>
    <property type="evidence" value="ECO:0007669"/>
    <property type="project" value="UniProtKB-EC"/>
</dbReference>
<dbReference type="InterPro" id="IPR029055">
    <property type="entry name" value="Ntn_hydrolases_N"/>
</dbReference>
<keyword evidence="6 9" id="KW-0865">Zymogen</keyword>
<keyword evidence="7 9" id="KW-0012">Acyltransferase</keyword>
<dbReference type="RefSeq" id="WP_311576148.1">
    <property type="nucleotide sequence ID" value="NZ_JAVRIF010000001.1"/>
</dbReference>
<dbReference type="NCBIfam" id="TIGR00066">
    <property type="entry name" value="g_glut_trans"/>
    <property type="match status" value="1"/>
</dbReference>
<dbReference type="SUPFAM" id="SSF56235">
    <property type="entry name" value="N-terminal nucleophile aminohydrolases (Ntn hydrolases)"/>
    <property type="match status" value="1"/>
</dbReference>
<dbReference type="PANTHER" id="PTHR43199">
    <property type="entry name" value="GLUTATHIONE HYDROLASE"/>
    <property type="match status" value="1"/>
</dbReference>
<evidence type="ECO:0000256" key="4">
    <source>
        <dbReference type="ARBA" id="ARBA00022679"/>
    </source>
</evidence>
<keyword evidence="10" id="KW-0732">Signal</keyword>
<dbReference type="PRINTS" id="PR01210">
    <property type="entry name" value="GGTRANSPTASE"/>
</dbReference>
<evidence type="ECO:0000256" key="1">
    <source>
        <dbReference type="ARBA" id="ARBA00001049"/>
    </source>
</evidence>
<comment type="catalytic activity">
    <reaction evidence="1 9">
        <text>an S-substituted glutathione + H2O = an S-substituted L-cysteinylglycine + L-glutamate</text>
        <dbReference type="Rhea" id="RHEA:59468"/>
        <dbReference type="ChEBI" id="CHEBI:15377"/>
        <dbReference type="ChEBI" id="CHEBI:29985"/>
        <dbReference type="ChEBI" id="CHEBI:90779"/>
        <dbReference type="ChEBI" id="CHEBI:143103"/>
        <dbReference type="EC" id="3.4.19.13"/>
    </reaction>
</comment>
<proteinExistence type="inferred from homology"/>
<dbReference type="PANTHER" id="PTHR43199:SF1">
    <property type="entry name" value="GLUTATHIONE HYDROLASE PROENZYME"/>
    <property type="match status" value="1"/>
</dbReference>
<evidence type="ECO:0000313" key="11">
    <source>
        <dbReference type="EMBL" id="MDT0602257.1"/>
    </source>
</evidence>
<dbReference type="Gene3D" id="1.10.246.130">
    <property type="match status" value="1"/>
</dbReference>
<evidence type="ECO:0000256" key="5">
    <source>
        <dbReference type="ARBA" id="ARBA00022801"/>
    </source>
</evidence>
<evidence type="ECO:0000256" key="3">
    <source>
        <dbReference type="ARBA" id="ARBA00009381"/>
    </source>
</evidence>
<comment type="similarity">
    <text evidence="3 9">Belongs to the gamma-glutamyltransferase family.</text>
</comment>
<dbReference type="Pfam" id="PF01019">
    <property type="entry name" value="G_glu_transpept"/>
    <property type="match status" value="1"/>
</dbReference>
<dbReference type="InterPro" id="IPR043138">
    <property type="entry name" value="GGT_lsub"/>
</dbReference>
<comment type="PTM">
    <text evidence="9">Cleaved by autocatalysis into a large and a small subunit.</text>
</comment>
<evidence type="ECO:0000256" key="6">
    <source>
        <dbReference type="ARBA" id="ARBA00023145"/>
    </source>
</evidence>
<keyword evidence="9" id="KW-0317">Glutathione biosynthesis</keyword>
<dbReference type="InterPro" id="IPR043137">
    <property type="entry name" value="GGT_ssub_C"/>
</dbReference>
<keyword evidence="5 9" id="KW-0378">Hydrolase</keyword>
<evidence type="ECO:0000256" key="8">
    <source>
        <dbReference type="ARBA" id="ARBA00047417"/>
    </source>
</evidence>
<organism evidence="11 12">
    <name type="scientific">Thalassotalea castellviae</name>
    <dbReference type="NCBI Taxonomy" id="3075612"/>
    <lineage>
        <taxon>Bacteria</taxon>
        <taxon>Pseudomonadati</taxon>
        <taxon>Pseudomonadota</taxon>
        <taxon>Gammaproteobacteria</taxon>
        <taxon>Alteromonadales</taxon>
        <taxon>Colwelliaceae</taxon>
        <taxon>Thalassotalea</taxon>
    </lineage>
</organism>
<evidence type="ECO:0000256" key="9">
    <source>
        <dbReference type="RuleBase" id="RU368036"/>
    </source>
</evidence>
<sequence>MLVKFYQVACISALLVFNPNLVNAQPFDTKAFVQEDREPEAATGLTEKKAVKTKKFMVAAANPYASKIGYNILAKGGSAIDAAIAVQLALTIVEPQSSGIGGGTFILHWENSGKKLTTFDGRETAPALATSDLFLDEQGKAIPWIKAVVGGRSVGVPGVLAALKKAHQQYGKLPWETLFKDAINLAERGFRVSPRLEKLVQMQFNPGISELPEIRRYFFPNGRAIKAGDKLRNPKLAKVFRSLAKEGTTPFYQGWIAEKIVSAVQHSSIAPGRLSLTDMKNYQAIEREPVCGPYRYYKVCGMAPPSSGGIAVIQIMSQLEPFQLHKRELEDVQTSHLYTQSSRLAFADRNRYIADNDFVDVPVSGLLSKDYLAERSKLINIHQDMGEALPGRPEASIALADDSAMELPSTSHISIVDDQGNAVSMTTSIEMAFGSAVMVEGFILNNQLTDFSLSPKVNGKLVANRLEPLKRPRSSMAPMMVFEGEKLKLVVGSPGGSRIINYVTQTILAMLDWKLDPQQAINLPKITNRNKVTTLEKGTSIVKLKSGLEAKGHNIAVRDLNSGLHVIEVKNNGLVGGADPRREGKVMGQ</sequence>
<dbReference type="InterPro" id="IPR000101">
    <property type="entry name" value="GGT_peptidase"/>
</dbReference>
<accession>A0ABU2ZWE7</accession>
<evidence type="ECO:0000256" key="2">
    <source>
        <dbReference type="ARBA" id="ARBA00001089"/>
    </source>
</evidence>
<dbReference type="Proteomes" id="UP001266357">
    <property type="component" value="Unassembled WGS sequence"/>
</dbReference>
<dbReference type="EC" id="3.4.19.13" evidence="9"/>
<keyword evidence="4 9" id="KW-0808">Transferase</keyword>
<evidence type="ECO:0000256" key="7">
    <source>
        <dbReference type="ARBA" id="ARBA00023315"/>
    </source>
</evidence>
<feature type="chain" id="PRO_5046983223" description="Glutathione hydrolase proenzyme" evidence="10">
    <location>
        <begin position="25"/>
        <end position="589"/>
    </location>
</feature>
<comment type="caution">
    <text evidence="11">The sequence shown here is derived from an EMBL/GenBank/DDBJ whole genome shotgun (WGS) entry which is preliminary data.</text>
</comment>
<evidence type="ECO:0000256" key="10">
    <source>
        <dbReference type="SAM" id="SignalP"/>
    </source>
</evidence>
<feature type="signal peptide" evidence="10">
    <location>
        <begin position="1"/>
        <end position="24"/>
    </location>
</feature>
<comment type="catalytic activity">
    <reaction evidence="8 9">
        <text>an N-terminal (5-L-glutamyl)-[peptide] + an alpha-amino acid = 5-L-glutamyl amino acid + an N-terminal L-alpha-aminoacyl-[peptide]</text>
        <dbReference type="Rhea" id="RHEA:23904"/>
        <dbReference type="Rhea" id="RHEA-COMP:9780"/>
        <dbReference type="Rhea" id="RHEA-COMP:9795"/>
        <dbReference type="ChEBI" id="CHEBI:77644"/>
        <dbReference type="ChEBI" id="CHEBI:78597"/>
        <dbReference type="ChEBI" id="CHEBI:78599"/>
        <dbReference type="ChEBI" id="CHEBI:78608"/>
        <dbReference type="EC" id="2.3.2.2"/>
    </reaction>
</comment>
<dbReference type="InterPro" id="IPR051792">
    <property type="entry name" value="GGT_bact"/>
</dbReference>
<keyword evidence="12" id="KW-1185">Reference proteome</keyword>
<evidence type="ECO:0000313" key="12">
    <source>
        <dbReference type="Proteomes" id="UP001266357"/>
    </source>
</evidence>
<dbReference type="Gene3D" id="3.60.20.40">
    <property type="match status" value="1"/>
</dbReference>
<name>A0ABU2ZWE7_9GAMM</name>
<comment type="catalytic activity">
    <reaction evidence="2 9">
        <text>glutathione + H2O = L-cysteinylglycine + L-glutamate</text>
        <dbReference type="Rhea" id="RHEA:28807"/>
        <dbReference type="ChEBI" id="CHEBI:15377"/>
        <dbReference type="ChEBI" id="CHEBI:29985"/>
        <dbReference type="ChEBI" id="CHEBI:57925"/>
        <dbReference type="ChEBI" id="CHEBI:61694"/>
        <dbReference type="EC" id="3.4.19.13"/>
    </reaction>
</comment>
<comment type="subunit">
    <text evidence="9">This enzyme consists of two polypeptide chains, which are synthesized in precursor form from a single polypeptide.</text>
</comment>
<dbReference type="EMBL" id="JAVRIF010000001">
    <property type="protein sequence ID" value="MDT0602257.1"/>
    <property type="molecule type" value="Genomic_DNA"/>
</dbReference>
<comment type="pathway">
    <text evidence="9">Sulfur metabolism; glutathione metabolism.</text>
</comment>
<reference evidence="11 12" key="1">
    <citation type="submission" date="2023-09" db="EMBL/GenBank/DDBJ databases">
        <authorList>
            <person name="Rey-Velasco X."/>
        </authorList>
    </citation>
    <scope>NUCLEOTIDE SEQUENCE [LARGE SCALE GENOMIC DNA]</scope>
    <source>
        <strain evidence="11 12">W431</strain>
    </source>
</reference>
<dbReference type="EC" id="2.3.2.2" evidence="9"/>
<gene>
    <name evidence="11" type="primary">ggt</name>
    <name evidence="11" type="ORF">RM573_01475</name>
</gene>